<proteinExistence type="predicted"/>
<keyword evidence="2" id="KW-1185">Reference proteome</keyword>
<protein>
    <submittedName>
        <fullName evidence="1">Uncharacterized protein</fullName>
    </submittedName>
</protein>
<evidence type="ECO:0000313" key="1">
    <source>
        <dbReference type="EMBL" id="MBL1100096.1"/>
    </source>
</evidence>
<gene>
    <name evidence="1" type="ORF">JK363_26170</name>
</gene>
<organism evidence="1 2">
    <name type="scientific">Streptomyces coffeae</name>
    <dbReference type="NCBI Taxonomy" id="621382"/>
    <lineage>
        <taxon>Bacteria</taxon>
        <taxon>Bacillati</taxon>
        <taxon>Actinomycetota</taxon>
        <taxon>Actinomycetes</taxon>
        <taxon>Kitasatosporales</taxon>
        <taxon>Streptomycetaceae</taxon>
        <taxon>Streptomyces</taxon>
    </lineage>
</organism>
<sequence length="276" mass="30157">MNVFTVAAAIAALDGADWLPPTAHWEIATTDGVWGAHAEINAQSEAQAYRLMEPLAVLHASKLADDGRSITVDFALDEVPFRFWWLRPVKRYVVPEQCATCPTKLGAPGVAFVRLGAGRETPVICVPCRDRMHRRWTEGDAARDGEVLREAAAAVLARPHCDGCAPGREGAAEQLFAMADKAEPAGETTGQPAELTVYRASHESITFGHYVTREAAREHCETLVRREDPNAEIAWTDEDDGVQDLTLHVNGEFQDWSGYVVTALTVAAAYDEEADE</sequence>
<comment type="caution">
    <text evidence="1">The sequence shown here is derived from an EMBL/GenBank/DDBJ whole genome shotgun (WGS) entry which is preliminary data.</text>
</comment>
<reference evidence="1 2" key="1">
    <citation type="submission" date="2021-01" db="EMBL/GenBank/DDBJ databases">
        <title>WGS of actinomycetes isolated from Thailand.</title>
        <authorList>
            <person name="Thawai C."/>
        </authorList>
    </citation>
    <scope>NUCLEOTIDE SEQUENCE [LARGE SCALE GENOMIC DNA]</scope>
    <source>
        <strain evidence="1 2">CA1R205</strain>
    </source>
</reference>
<name>A0ABS1NJ82_9ACTN</name>
<dbReference type="Proteomes" id="UP000634229">
    <property type="component" value="Unassembled WGS sequence"/>
</dbReference>
<dbReference type="EMBL" id="JAERRF010000017">
    <property type="protein sequence ID" value="MBL1100096.1"/>
    <property type="molecule type" value="Genomic_DNA"/>
</dbReference>
<accession>A0ABS1NJ82</accession>
<evidence type="ECO:0000313" key="2">
    <source>
        <dbReference type="Proteomes" id="UP000634229"/>
    </source>
</evidence>
<dbReference type="RefSeq" id="WP_201877783.1">
    <property type="nucleotide sequence ID" value="NZ_JAERRF010000017.1"/>
</dbReference>